<sequence>MGFYDDQPQFPSPKKKKSSTILTALISAIIGGLIALLLMPFIQTSGLKQDANPSQSTINIGSSETTSVTVNSDITKAVNKTSPAVVGVLNLKQSQDLFSRESVQQGTGSGVIISKENGKAIVVTNNHVIEGGTEFKVTIPAEDNKNHTVNAKVLGADSLSDLAVLEIDDQYVTKVAEFGDSDTLQAGEPAIAIGNPLGLGQSVTVGIISSPQRTIEVTKDMSMTVMQTDAAINPGNSGGALINAAGQLIGINTLKITETGVEGLGFAIPINEARPIIESLIKHGEVPRPFVGITMVPLSQLTQEHWDILSLPRTVEDGVVINEVFRGTPADKAGLQYKDVIVALDDEPITSSMDLREYLYKEKNVGDQISVAYYRNGKKNTVDLTLTKNTE</sequence>
<dbReference type="InterPro" id="IPR051201">
    <property type="entry name" value="Chloro_Bact_Ser_Proteases"/>
</dbReference>
<dbReference type="GO" id="GO:0006508">
    <property type="term" value="P:proteolysis"/>
    <property type="evidence" value="ECO:0007669"/>
    <property type="project" value="UniProtKB-KW"/>
</dbReference>
<proteinExistence type="inferred from homology"/>
<dbReference type="Gene3D" id="2.30.42.10">
    <property type="match status" value="1"/>
</dbReference>
<evidence type="ECO:0000256" key="3">
    <source>
        <dbReference type="ARBA" id="ARBA00022801"/>
    </source>
</evidence>
<evidence type="ECO:0000256" key="4">
    <source>
        <dbReference type="ARBA" id="ARBA00022825"/>
    </source>
</evidence>
<dbReference type="SUPFAM" id="SSF50156">
    <property type="entry name" value="PDZ domain-like"/>
    <property type="match status" value="1"/>
</dbReference>
<protein>
    <submittedName>
        <fullName evidence="7">Serine protease</fullName>
    </submittedName>
</protein>
<keyword evidence="8" id="KW-1185">Reference proteome</keyword>
<dbReference type="SMART" id="SM00228">
    <property type="entry name" value="PDZ"/>
    <property type="match status" value="1"/>
</dbReference>
<dbReference type="Gene3D" id="2.40.10.10">
    <property type="entry name" value="Trypsin-like serine proteases"/>
    <property type="match status" value="2"/>
</dbReference>
<keyword evidence="3" id="KW-0378">Hydrolase</keyword>
<keyword evidence="5" id="KW-0472">Membrane</keyword>
<dbReference type="Pfam" id="PF13365">
    <property type="entry name" value="Trypsin_2"/>
    <property type="match status" value="1"/>
</dbReference>
<name>A0A926NB26_9BACL</name>
<dbReference type="Pfam" id="PF13180">
    <property type="entry name" value="PDZ_2"/>
    <property type="match status" value="1"/>
</dbReference>
<dbReference type="PANTHER" id="PTHR43343:SF3">
    <property type="entry name" value="PROTEASE DO-LIKE 8, CHLOROPLASTIC"/>
    <property type="match status" value="1"/>
</dbReference>
<dbReference type="SUPFAM" id="SSF50494">
    <property type="entry name" value="Trypsin-like serine proteases"/>
    <property type="match status" value="1"/>
</dbReference>
<dbReference type="CDD" id="cd06781">
    <property type="entry name" value="cpPDZ_BsHtra-like"/>
    <property type="match status" value="1"/>
</dbReference>
<reference evidence="7" key="1">
    <citation type="submission" date="2020-09" db="EMBL/GenBank/DDBJ databases">
        <title>A novel bacterium of genus Hazenella, isolated from South China Sea.</title>
        <authorList>
            <person name="Huang H."/>
            <person name="Mo K."/>
            <person name="Hu Y."/>
        </authorList>
    </citation>
    <scope>NUCLEOTIDE SEQUENCE</scope>
    <source>
        <strain evidence="7">IB182357</strain>
    </source>
</reference>
<evidence type="ECO:0000256" key="5">
    <source>
        <dbReference type="SAM" id="Phobius"/>
    </source>
</evidence>
<comment type="similarity">
    <text evidence="1">Belongs to the peptidase S1C family.</text>
</comment>
<keyword evidence="5" id="KW-0812">Transmembrane</keyword>
<dbReference type="InterPro" id="IPR001478">
    <property type="entry name" value="PDZ"/>
</dbReference>
<feature type="transmembrane region" description="Helical" evidence="5">
    <location>
        <begin position="21"/>
        <end position="42"/>
    </location>
</feature>
<evidence type="ECO:0000313" key="8">
    <source>
        <dbReference type="Proteomes" id="UP000661691"/>
    </source>
</evidence>
<evidence type="ECO:0000259" key="6">
    <source>
        <dbReference type="PROSITE" id="PS50106"/>
    </source>
</evidence>
<dbReference type="PROSITE" id="PS50106">
    <property type="entry name" value="PDZ"/>
    <property type="match status" value="1"/>
</dbReference>
<keyword evidence="4" id="KW-0720">Serine protease</keyword>
<dbReference type="FunFam" id="2.40.10.10:FF:000001">
    <property type="entry name" value="Periplasmic serine protease DegS"/>
    <property type="match status" value="1"/>
</dbReference>
<evidence type="ECO:0000256" key="1">
    <source>
        <dbReference type="ARBA" id="ARBA00010541"/>
    </source>
</evidence>
<keyword evidence="2 7" id="KW-0645">Protease</keyword>
<dbReference type="InterPro" id="IPR009003">
    <property type="entry name" value="Peptidase_S1_PA"/>
</dbReference>
<comment type="caution">
    <text evidence="7">The sequence shown here is derived from an EMBL/GenBank/DDBJ whole genome shotgun (WGS) entry which is preliminary data.</text>
</comment>
<accession>A0A926NB26</accession>
<keyword evidence="5" id="KW-1133">Transmembrane helix</keyword>
<dbReference type="Proteomes" id="UP000661691">
    <property type="component" value="Unassembled WGS sequence"/>
</dbReference>
<dbReference type="AlphaFoldDB" id="A0A926NB26"/>
<organism evidence="7 8">
    <name type="scientific">Polycladospora coralii</name>
    <dbReference type="NCBI Taxonomy" id="2771432"/>
    <lineage>
        <taxon>Bacteria</taxon>
        <taxon>Bacillati</taxon>
        <taxon>Bacillota</taxon>
        <taxon>Bacilli</taxon>
        <taxon>Bacillales</taxon>
        <taxon>Thermoactinomycetaceae</taxon>
        <taxon>Polycladospora</taxon>
    </lineage>
</organism>
<dbReference type="GO" id="GO:0004252">
    <property type="term" value="F:serine-type endopeptidase activity"/>
    <property type="evidence" value="ECO:0007669"/>
    <property type="project" value="InterPro"/>
</dbReference>
<evidence type="ECO:0000256" key="2">
    <source>
        <dbReference type="ARBA" id="ARBA00022670"/>
    </source>
</evidence>
<feature type="domain" description="PDZ" evidence="6">
    <location>
        <begin position="295"/>
        <end position="377"/>
    </location>
</feature>
<dbReference type="RefSeq" id="WP_191141810.1">
    <property type="nucleotide sequence ID" value="NZ_JACXAH010000008.1"/>
</dbReference>
<dbReference type="PANTHER" id="PTHR43343">
    <property type="entry name" value="PEPTIDASE S12"/>
    <property type="match status" value="1"/>
</dbReference>
<gene>
    <name evidence="7" type="ORF">IC620_06480</name>
</gene>
<dbReference type="InterPro" id="IPR043504">
    <property type="entry name" value="Peptidase_S1_PA_chymotrypsin"/>
</dbReference>
<dbReference type="EMBL" id="JACXAH010000008">
    <property type="protein sequence ID" value="MBD1372005.1"/>
    <property type="molecule type" value="Genomic_DNA"/>
</dbReference>
<dbReference type="InterPro" id="IPR036034">
    <property type="entry name" value="PDZ_sf"/>
</dbReference>
<evidence type="ECO:0000313" key="7">
    <source>
        <dbReference type="EMBL" id="MBD1372005.1"/>
    </source>
</evidence>
<dbReference type="InterPro" id="IPR001940">
    <property type="entry name" value="Peptidase_S1C"/>
</dbReference>
<dbReference type="PRINTS" id="PR00834">
    <property type="entry name" value="PROTEASES2C"/>
</dbReference>